<feature type="transmembrane region" description="Helical" evidence="1">
    <location>
        <begin position="162"/>
        <end position="184"/>
    </location>
</feature>
<proteinExistence type="predicted"/>
<feature type="transmembrane region" description="Helical" evidence="1">
    <location>
        <begin position="131"/>
        <end position="155"/>
    </location>
</feature>
<feature type="transmembrane region" description="Helical" evidence="1">
    <location>
        <begin position="94"/>
        <end position="119"/>
    </location>
</feature>
<keyword evidence="1" id="KW-1133">Transmembrane helix</keyword>
<comment type="caution">
    <text evidence="2">The sequence shown here is derived from an EMBL/GenBank/DDBJ whole genome shotgun (WGS) entry which is preliminary data.</text>
</comment>
<evidence type="ECO:0000313" key="3">
    <source>
        <dbReference type="Proteomes" id="UP000283509"/>
    </source>
</evidence>
<evidence type="ECO:0000313" key="2">
    <source>
        <dbReference type="EMBL" id="ROT74549.1"/>
    </source>
</evidence>
<reference evidence="2 3" key="1">
    <citation type="submission" date="2018-04" db="EMBL/GenBank/DDBJ databases">
        <authorList>
            <person name="Zhang X."/>
            <person name="Yuan J."/>
            <person name="Li F."/>
            <person name="Xiang J."/>
        </authorList>
    </citation>
    <scope>NUCLEOTIDE SEQUENCE [LARGE SCALE GENOMIC DNA]</scope>
    <source>
        <tissue evidence="2">Muscle</tissue>
    </source>
</reference>
<sequence length="384" mass="44101">MSDRSFLKKKKKNTGVEVRFEGRKAGLWGSWAARGREIGLYLSGLLSPAFPPPSSASVIHLPFAFSPVSTFSFHFSHPPFVCFHFRFFPSSSSLLHLLFAFSPFSSSSLPHLCMFYLLFHLLPLSFFCFSPFSIFFLSLPHLLFAFSPFSIFFLFSPSPSVCFFSLFHLLPLLSLTFCLLFLPFPSSSSSSLLHLLFAFSPFSIFFLFSPSPSVCFLSLFHLLPLLSFTFCLLSLPFPSSFSSLLHLHFCCFLSLSFFFSSLLHFCLLSLPFHLLFLFSPSPSVCFLSLFHLLPLLSLTFRLLSFSTSLIRLRALDKRKPLLDCERLHARSNPISPYIIRASLILLFLLFLPFRFRFPFAIIFWRRSIIFGARSRKFQPQWKGR</sequence>
<organism evidence="2 3">
    <name type="scientific">Penaeus vannamei</name>
    <name type="common">Whiteleg shrimp</name>
    <name type="synonym">Litopenaeus vannamei</name>
    <dbReference type="NCBI Taxonomy" id="6689"/>
    <lineage>
        <taxon>Eukaryota</taxon>
        <taxon>Metazoa</taxon>
        <taxon>Ecdysozoa</taxon>
        <taxon>Arthropoda</taxon>
        <taxon>Crustacea</taxon>
        <taxon>Multicrustacea</taxon>
        <taxon>Malacostraca</taxon>
        <taxon>Eumalacostraca</taxon>
        <taxon>Eucarida</taxon>
        <taxon>Decapoda</taxon>
        <taxon>Dendrobranchiata</taxon>
        <taxon>Penaeoidea</taxon>
        <taxon>Penaeidae</taxon>
        <taxon>Penaeus</taxon>
    </lineage>
</organism>
<protein>
    <submittedName>
        <fullName evidence="2">Uncharacterized protein</fullName>
    </submittedName>
</protein>
<feature type="transmembrane region" description="Helical" evidence="1">
    <location>
        <begin position="274"/>
        <end position="296"/>
    </location>
</feature>
<gene>
    <name evidence="2" type="ORF">C7M84_006961</name>
</gene>
<feature type="transmembrane region" description="Helical" evidence="1">
    <location>
        <begin position="190"/>
        <end position="208"/>
    </location>
</feature>
<keyword evidence="3" id="KW-1185">Reference proteome</keyword>
<dbReference type="AlphaFoldDB" id="A0A3R7PR86"/>
<feature type="transmembrane region" description="Helical" evidence="1">
    <location>
        <begin position="243"/>
        <end position="267"/>
    </location>
</feature>
<keyword evidence="1" id="KW-0812">Transmembrane</keyword>
<feature type="transmembrane region" description="Helical" evidence="1">
    <location>
        <begin position="337"/>
        <end position="357"/>
    </location>
</feature>
<dbReference type="Proteomes" id="UP000283509">
    <property type="component" value="Unassembled WGS sequence"/>
</dbReference>
<accession>A0A3R7PR86</accession>
<reference evidence="2 3" key="2">
    <citation type="submission" date="2019-01" db="EMBL/GenBank/DDBJ databases">
        <title>The decoding of complex shrimp genome reveals the adaptation for benthos swimmer, frequently molting mechanism and breeding impact on genome.</title>
        <authorList>
            <person name="Sun Y."/>
            <person name="Gao Y."/>
            <person name="Yu Y."/>
        </authorList>
    </citation>
    <scope>NUCLEOTIDE SEQUENCE [LARGE SCALE GENOMIC DNA]</scope>
    <source>
        <tissue evidence="2">Muscle</tissue>
    </source>
</reference>
<evidence type="ECO:0000256" key="1">
    <source>
        <dbReference type="SAM" id="Phobius"/>
    </source>
</evidence>
<name>A0A3R7PR86_PENVA</name>
<feature type="transmembrane region" description="Helical" evidence="1">
    <location>
        <begin position="215"/>
        <end position="237"/>
    </location>
</feature>
<dbReference type="EMBL" id="QCYY01001879">
    <property type="protein sequence ID" value="ROT74549.1"/>
    <property type="molecule type" value="Genomic_DNA"/>
</dbReference>
<keyword evidence="1" id="KW-0472">Membrane</keyword>